<evidence type="ECO:0000313" key="1">
    <source>
        <dbReference type="EMBL" id="KIH62908.1"/>
    </source>
</evidence>
<reference evidence="1 2" key="1">
    <citation type="submission" date="2013-12" db="EMBL/GenBank/DDBJ databases">
        <title>Draft genome of the parsitic nematode Ancylostoma duodenale.</title>
        <authorList>
            <person name="Mitreva M."/>
        </authorList>
    </citation>
    <scope>NUCLEOTIDE SEQUENCE [LARGE SCALE GENOMIC DNA]</scope>
    <source>
        <strain evidence="1 2">Zhejiang</strain>
    </source>
</reference>
<dbReference type="EMBL" id="KN729009">
    <property type="protein sequence ID" value="KIH62908.1"/>
    <property type="molecule type" value="Genomic_DNA"/>
</dbReference>
<accession>A0A0C2D0Q7</accession>
<protein>
    <submittedName>
        <fullName evidence="1">Uncharacterized protein</fullName>
    </submittedName>
</protein>
<proteinExistence type="predicted"/>
<evidence type="ECO:0000313" key="2">
    <source>
        <dbReference type="Proteomes" id="UP000054047"/>
    </source>
</evidence>
<dbReference type="AlphaFoldDB" id="A0A0C2D0Q7"/>
<keyword evidence="2" id="KW-1185">Reference proteome</keyword>
<gene>
    <name evidence="1" type="ORF">ANCDUO_06802</name>
</gene>
<organism evidence="1 2">
    <name type="scientific">Ancylostoma duodenale</name>
    <dbReference type="NCBI Taxonomy" id="51022"/>
    <lineage>
        <taxon>Eukaryota</taxon>
        <taxon>Metazoa</taxon>
        <taxon>Ecdysozoa</taxon>
        <taxon>Nematoda</taxon>
        <taxon>Chromadorea</taxon>
        <taxon>Rhabditida</taxon>
        <taxon>Rhabditina</taxon>
        <taxon>Rhabditomorpha</taxon>
        <taxon>Strongyloidea</taxon>
        <taxon>Ancylostomatidae</taxon>
        <taxon>Ancylostomatinae</taxon>
        <taxon>Ancylostoma</taxon>
    </lineage>
</organism>
<sequence length="123" mass="14139">MVNLARASFIGAGHVPLGWTPDEKVPRQEESFDALLQWCEPCSEQKAASYRLEDDCDWEKFVYPYDLGWKRNFYEVLSSWSGETRGNGVWWPVRKGCDQFTLSSIVGVLEGVKLHVNLLLMRP</sequence>
<dbReference type="Proteomes" id="UP000054047">
    <property type="component" value="Unassembled WGS sequence"/>
</dbReference>
<dbReference type="OrthoDB" id="331948at2759"/>
<name>A0A0C2D0Q7_9BILA</name>